<gene>
    <name evidence="1" type="ORF">Rrhod_4124</name>
</gene>
<keyword evidence="2" id="KW-1185">Reference proteome</keyword>
<dbReference type="EMBL" id="APMY01000130">
    <property type="protein sequence ID" value="EOM74535.1"/>
    <property type="molecule type" value="Genomic_DNA"/>
</dbReference>
<reference evidence="1 2" key="1">
    <citation type="journal article" date="2013" name="Genome Announc.">
        <title>Draft Genome Sequence of Rhodococcus rhodnii Strain LMG5362, a Symbiont of Rhodnius prolixus (Hemiptera, Reduviidae, Triatominae), the Principle Vector of Trypanosoma cruzi.</title>
        <authorList>
            <person name="Pachebat J.A."/>
            <person name="van Keulen G."/>
            <person name="Whitten M.M."/>
            <person name="Girdwood S."/>
            <person name="Del Sol R."/>
            <person name="Dyson P.J."/>
            <person name="Facey P.D."/>
        </authorList>
    </citation>
    <scope>NUCLEOTIDE SEQUENCE [LARGE SCALE GENOMIC DNA]</scope>
    <source>
        <strain evidence="1 2">LMG 5362</strain>
    </source>
</reference>
<evidence type="ECO:0000313" key="1">
    <source>
        <dbReference type="EMBL" id="EOM74535.1"/>
    </source>
</evidence>
<evidence type="ECO:0000313" key="2">
    <source>
        <dbReference type="Proteomes" id="UP000013525"/>
    </source>
</evidence>
<name>R7WHA1_9NOCA</name>
<dbReference type="AlphaFoldDB" id="R7WHA1"/>
<sequence>MDTDGTSVTDALSVTELHIAADPPVATMTPIATVHTVRVARPGLARRFIAPPDCPPRRPHPCSR</sequence>
<comment type="caution">
    <text evidence="1">The sequence shown here is derived from an EMBL/GenBank/DDBJ whole genome shotgun (WGS) entry which is preliminary data.</text>
</comment>
<dbReference type="Proteomes" id="UP000013525">
    <property type="component" value="Unassembled WGS sequence"/>
</dbReference>
<proteinExistence type="predicted"/>
<organism evidence="1 2">
    <name type="scientific">Rhodococcus rhodnii LMG 5362</name>
    <dbReference type="NCBI Taxonomy" id="1273125"/>
    <lineage>
        <taxon>Bacteria</taxon>
        <taxon>Bacillati</taxon>
        <taxon>Actinomycetota</taxon>
        <taxon>Actinomycetes</taxon>
        <taxon>Mycobacteriales</taxon>
        <taxon>Nocardiaceae</taxon>
        <taxon>Rhodococcus</taxon>
    </lineage>
</organism>
<protein>
    <submittedName>
        <fullName evidence="1">Uncharacterized protein</fullName>
    </submittedName>
</protein>
<accession>R7WHA1</accession>
<dbReference type="PATRIC" id="fig|1273125.3.peg.3918"/>